<evidence type="ECO:0000256" key="1">
    <source>
        <dbReference type="ARBA" id="ARBA00004173"/>
    </source>
</evidence>
<dbReference type="AlphaFoldDB" id="A0A8C6GRY1"/>
<evidence type="ECO:0000256" key="8">
    <source>
        <dbReference type="SAM" id="MobiDB-lite"/>
    </source>
</evidence>
<dbReference type="GO" id="GO:0006412">
    <property type="term" value="P:translation"/>
    <property type="evidence" value="ECO:0007669"/>
    <property type="project" value="InterPro"/>
</dbReference>
<dbReference type="InterPro" id="IPR000529">
    <property type="entry name" value="Ribosomal_bS6"/>
</dbReference>
<comment type="similarity">
    <text evidence="2">Belongs to the bacterial ribosomal protein bS6 family.</text>
</comment>
<dbReference type="GO" id="GO:0070181">
    <property type="term" value="F:small ribosomal subunit rRNA binding"/>
    <property type="evidence" value="ECO:0007669"/>
    <property type="project" value="TreeGrafter"/>
</dbReference>
<dbReference type="GO" id="GO:0005763">
    <property type="term" value="C:mitochondrial small ribosomal subunit"/>
    <property type="evidence" value="ECO:0007669"/>
    <property type="project" value="UniProtKB-ARBA"/>
</dbReference>
<evidence type="ECO:0000256" key="7">
    <source>
        <dbReference type="ARBA" id="ARBA00035365"/>
    </source>
</evidence>
<proteinExistence type="inferred from homology"/>
<feature type="region of interest" description="Disordered" evidence="8">
    <location>
        <begin position="1"/>
        <end position="101"/>
    </location>
</feature>
<evidence type="ECO:0000256" key="2">
    <source>
        <dbReference type="ARBA" id="ARBA00009512"/>
    </source>
</evidence>
<evidence type="ECO:0000256" key="4">
    <source>
        <dbReference type="ARBA" id="ARBA00023128"/>
    </source>
</evidence>
<evidence type="ECO:0000256" key="3">
    <source>
        <dbReference type="ARBA" id="ARBA00022980"/>
    </source>
</evidence>
<evidence type="ECO:0000256" key="5">
    <source>
        <dbReference type="ARBA" id="ARBA00023274"/>
    </source>
</evidence>
<dbReference type="InterPro" id="IPR035980">
    <property type="entry name" value="Ribosomal_bS6_sf"/>
</dbReference>
<feature type="compositionally biased region" description="Basic residues" evidence="8">
    <location>
        <begin position="51"/>
        <end position="64"/>
    </location>
</feature>
<keyword evidence="5" id="KW-0687">Ribonucleoprotein</keyword>
<evidence type="ECO:0000313" key="9">
    <source>
        <dbReference type="Ensembl" id="ENSMSIP00000010447.1"/>
    </source>
</evidence>
<keyword evidence="4" id="KW-0496">Mitochondrion</keyword>
<comment type="subcellular location">
    <subcellularLocation>
        <location evidence="1">Mitochondrion</location>
    </subcellularLocation>
</comment>
<dbReference type="CDD" id="cd15465">
    <property type="entry name" value="bS6_mito"/>
    <property type="match status" value="1"/>
</dbReference>
<reference evidence="9" key="1">
    <citation type="submission" date="2025-08" db="UniProtKB">
        <authorList>
            <consortium name="Ensembl"/>
        </authorList>
    </citation>
    <scope>IDENTIFICATION</scope>
</reference>
<dbReference type="InterPro" id="IPR014717">
    <property type="entry name" value="Transl_elong_EF1B/ribsomal_bS6"/>
</dbReference>
<keyword evidence="10" id="KW-1185">Reference proteome</keyword>
<dbReference type="GO" id="GO:0003735">
    <property type="term" value="F:structural constituent of ribosome"/>
    <property type="evidence" value="ECO:0007669"/>
    <property type="project" value="InterPro"/>
</dbReference>
<dbReference type="SUPFAM" id="SSF54995">
    <property type="entry name" value="Ribosomal protein S6"/>
    <property type="match status" value="1"/>
</dbReference>
<name>A0A8C6GRY1_MUSSI</name>
<sequence length="268" mass="29356">GRPGKFHRVPEPKVGRRGGGGERVRAERGDGLRRAARDRVHAPQARGTQTRPRRAGRQPLRCKCKAPSGRGAGRCRVGGALGGRGEPSAQLPEPLNPASRGRTVLSQPARELTGRVPLSSSSAPRVPALATPALLDSAPPTWAMPRYELALILKAMRRPETAAALKRTIESLMDRGAIVRNLESLGERALPYRISSHSQQHSRGGYFLVDFYAPTSAVENILEHLVRDIDVVRPNIVKHPLTQEVKECDGIVPVPLEEKLYSTKRRKK</sequence>
<dbReference type="PANTHER" id="PTHR21011">
    <property type="entry name" value="MITOCHONDRIAL 28S RIBOSOMAL PROTEIN S6"/>
    <property type="match status" value="1"/>
</dbReference>
<dbReference type="Pfam" id="PF01250">
    <property type="entry name" value="Ribosomal_S6"/>
    <property type="match status" value="1"/>
</dbReference>
<dbReference type="Ensembl" id="ENSMSIT00000013228.1">
    <property type="protein sequence ID" value="ENSMSIP00000010447.1"/>
    <property type="gene ID" value="ENSMSIG00000009156.1"/>
</dbReference>
<dbReference type="Gene3D" id="3.30.70.60">
    <property type="match status" value="1"/>
</dbReference>
<dbReference type="PANTHER" id="PTHR21011:SF1">
    <property type="entry name" value="SMALL RIBOSOMAL SUBUNIT PROTEIN BS6M"/>
    <property type="match status" value="1"/>
</dbReference>
<accession>A0A8C6GRY1</accession>
<dbReference type="GO" id="GO:0005743">
    <property type="term" value="C:mitochondrial inner membrane"/>
    <property type="evidence" value="ECO:0007669"/>
    <property type="project" value="UniProtKB-ARBA"/>
</dbReference>
<feature type="compositionally biased region" description="Basic and acidic residues" evidence="8">
    <location>
        <begin position="8"/>
        <end position="41"/>
    </location>
</feature>
<organism evidence="9 10">
    <name type="scientific">Mus spicilegus</name>
    <name type="common">Mound-building mouse</name>
    <dbReference type="NCBI Taxonomy" id="10103"/>
    <lineage>
        <taxon>Eukaryota</taxon>
        <taxon>Metazoa</taxon>
        <taxon>Chordata</taxon>
        <taxon>Craniata</taxon>
        <taxon>Vertebrata</taxon>
        <taxon>Euteleostomi</taxon>
        <taxon>Mammalia</taxon>
        <taxon>Eutheria</taxon>
        <taxon>Euarchontoglires</taxon>
        <taxon>Glires</taxon>
        <taxon>Rodentia</taxon>
        <taxon>Myomorpha</taxon>
        <taxon>Muroidea</taxon>
        <taxon>Muridae</taxon>
        <taxon>Murinae</taxon>
        <taxon>Mus</taxon>
        <taxon>Mus</taxon>
    </lineage>
</organism>
<keyword evidence="3" id="KW-0689">Ribosomal protein</keyword>
<dbReference type="Proteomes" id="UP000694415">
    <property type="component" value="Unplaced"/>
</dbReference>
<reference evidence="9" key="2">
    <citation type="submission" date="2025-09" db="UniProtKB">
        <authorList>
            <consortium name="Ensembl"/>
        </authorList>
    </citation>
    <scope>IDENTIFICATION</scope>
</reference>
<evidence type="ECO:0000313" key="10">
    <source>
        <dbReference type="Proteomes" id="UP000694415"/>
    </source>
</evidence>
<protein>
    <recommendedName>
        <fullName evidence="6">Small ribosomal subunit protein bS6m</fullName>
    </recommendedName>
    <alternativeName>
        <fullName evidence="7">28S ribosomal protein S6, mitochondrial</fullName>
    </alternativeName>
</protein>
<evidence type="ECO:0000256" key="6">
    <source>
        <dbReference type="ARBA" id="ARBA00035170"/>
    </source>
</evidence>
<dbReference type="GeneTree" id="ENSGT00390000014606"/>
<dbReference type="FunFam" id="3.30.70.60:FF:000008">
    <property type="entry name" value="28S ribosomal protein S6, mitochondrial"/>
    <property type="match status" value="1"/>
</dbReference>